<comment type="caution">
    <text evidence="5">The sequence shown here is derived from an EMBL/GenBank/DDBJ whole genome shotgun (WGS) entry which is preliminary data.</text>
</comment>
<organism evidence="5 6">
    <name type="scientific">Catenibacterium mitsuokai</name>
    <dbReference type="NCBI Taxonomy" id="100886"/>
    <lineage>
        <taxon>Bacteria</taxon>
        <taxon>Bacillati</taxon>
        <taxon>Bacillota</taxon>
        <taxon>Erysipelotrichia</taxon>
        <taxon>Erysipelotrichales</taxon>
        <taxon>Coprobacillaceae</taxon>
        <taxon>Catenibacterium</taxon>
    </lineage>
</organism>
<keyword evidence="6" id="KW-1185">Reference proteome</keyword>
<dbReference type="EMBL" id="JAHOEL010000186">
    <property type="protein sequence ID" value="MBV3393878.1"/>
    <property type="molecule type" value="Genomic_DNA"/>
</dbReference>
<dbReference type="GO" id="GO:0005524">
    <property type="term" value="F:ATP binding"/>
    <property type="evidence" value="ECO:0007669"/>
    <property type="project" value="UniProtKB-KW"/>
</dbReference>
<dbReference type="InterPro" id="IPR051782">
    <property type="entry name" value="ABC_Transporter_VariousFunc"/>
</dbReference>
<dbReference type="PANTHER" id="PTHR42939">
    <property type="entry name" value="ABC TRANSPORTER ATP-BINDING PROTEIN ALBC-RELATED"/>
    <property type="match status" value="1"/>
</dbReference>
<evidence type="ECO:0000313" key="5">
    <source>
        <dbReference type="EMBL" id="MBV3393878.1"/>
    </source>
</evidence>
<dbReference type="InterPro" id="IPR003439">
    <property type="entry name" value="ABC_transporter-like_ATP-bd"/>
</dbReference>
<protein>
    <submittedName>
        <fullName evidence="5">ATP-binding cassette domain-containing protein</fullName>
    </submittedName>
</protein>
<keyword evidence="2" id="KW-0547">Nucleotide-binding</keyword>
<evidence type="ECO:0000256" key="2">
    <source>
        <dbReference type="ARBA" id="ARBA00022741"/>
    </source>
</evidence>
<feature type="domain" description="ABC transporter" evidence="4">
    <location>
        <begin position="24"/>
        <end position="57"/>
    </location>
</feature>
<proteinExistence type="predicted"/>
<dbReference type="Pfam" id="PF00005">
    <property type="entry name" value="ABC_tran"/>
    <property type="match status" value="1"/>
</dbReference>
<gene>
    <name evidence="5" type="ORF">KSW06_11675</name>
</gene>
<evidence type="ECO:0000259" key="4">
    <source>
        <dbReference type="Pfam" id="PF00005"/>
    </source>
</evidence>
<sequence length="108" mass="12456">MKSKFSYDICKKYCDLFSLNIDSKIAIKKYSLGMRQKAAIIQAVMENQNLILLDEPTRGLDIDSMNQFDNLVKELKKEGKTIIICAHDGVENINFDRIIEIKKGRIEE</sequence>
<keyword evidence="1" id="KW-0813">Transport</keyword>
<evidence type="ECO:0000313" key="6">
    <source>
        <dbReference type="Proteomes" id="UP001197492"/>
    </source>
</evidence>
<keyword evidence="3 5" id="KW-0067">ATP-binding</keyword>
<dbReference type="RefSeq" id="WP_217748600.1">
    <property type="nucleotide sequence ID" value="NZ_JAHOEB010000185.1"/>
</dbReference>
<dbReference type="PANTHER" id="PTHR42939:SF1">
    <property type="entry name" value="ABC TRANSPORTER ATP-BINDING PROTEIN ALBC-RELATED"/>
    <property type="match status" value="1"/>
</dbReference>
<accession>A0ABS6NIY4</accession>
<dbReference type="Proteomes" id="UP001197492">
    <property type="component" value="Unassembled WGS sequence"/>
</dbReference>
<evidence type="ECO:0000256" key="1">
    <source>
        <dbReference type="ARBA" id="ARBA00022448"/>
    </source>
</evidence>
<reference evidence="5 6" key="1">
    <citation type="submission" date="2021-06" db="EMBL/GenBank/DDBJ databases">
        <title>Collection of gut derived symbiotic bacterial strains cultured from healthy donors.</title>
        <authorList>
            <person name="Lin H."/>
            <person name="Littmann E."/>
            <person name="Pamer E.G."/>
        </authorList>
    </citation>
    <scope>NUCLEOTIDE SEQUENCE [LARGE SCALE GENOMIC DNA]</scope>
    <source>
        <strain evidence="5 6">MSK.21.70</strain>
    </source>
</reference>
<name>A0ABS6NIY4_9FIRM</name>
<evidence type="ECO:0000256" key="3">
    <source>
        <dbReference type="ARBA" id="ARBA00022840"/>
    </source>
</evidence>